<protein>
    <submittedName>
        <fullName evidence="2">Uncharacterized protein</fullName>
    </submittedName>
</protein>
<organism evidence="2 3">
    <name type="scientific">Vespula pensylvanica</name>
    <name type="common">Western yellow jacket</name>
    <name type="synonym">Wasp</name>
    <dbReference type="NCBI Taxonomy" id="30213"/>
    <lineage>
        <taxon>Eukaryota</taxon>
        <taxon>Metazoa</taxon>
        <taxon>Ecdysozoa</taxon>
        <taxon>Arthropoda</taxon>
        <taxon>Hexapoda</taxon>
        <taxon>Insecta</taxon>
        <taxon>Pterygota</taxon>
        <taxon>Neoptera</taxon>
        <taxon>Endopterygota</taxon>
        <taxon>Hymenoptera</taxon>
        <taxon>Apocrita</taxon>
        <taxon>Aculeata</taxon>
        <taxon>Vespoidea</taxon>
        <taxon>Vespidae</taxon>
        <taxon>Vespinae</taxon>
        <taxon>Vespula</taxon>
    </lineage>
</organism>
<dbReference type="EMBL" id="JACSDY010000007">
    <property type="protein sequence ID" value="KAF7423830.1"/>
    <property type="molecule type" value="Genomic_DNA"/>
</dbReference>
<feature type="compositionally biased region" description="Low complexity" evidence="1">
    <location>
        <begin position="31"/>
        <end position="43"/>
    </location>
</feature>
<comment type="caution">
    <text evidence="2">The sequence shown here is derived from an EMBL/GenBank/DDBJ whole genome shotgun (WGS) entry which is preliminary data.</text>
</comment>
<dbReference type="Proteomes" id="UP000600918">
    <property type="component" value="Unassembled WGS sequence"/>
</dbReference>
<evidence type="ECO:0000256" key="1">
    <source>
        <dbReference type="SAM" id="MobiDB-lite"/>
    </source>
</evidence>
<dbReference type="AlphaFoldDB" id="A0A834U9T1"/>
<proteinExistence type="predicted"/>
<keyword evidence="3" id="KW-1185">Reference proteome</keyword>
<feature type="region of interest" description="Disordered" evidence="1">
    <location>
        <begin position="1"/>
        <end position="43"/>
    </location>
</feature>
<name>A0A834U9T1_VESPE</name>
<evidence type="ECO:0000313" key="2">
    <source>
        <dbReference type="EMBL" id="KAF7423830.1"/>
    </source>
</evidence>
<evidence type="ECO:0000313" key="3">
    <source>
        <dbReference type="Proteomes" id="UP000600918"/>
    </source>
</evidence>
<sequence>MSRSREFDSSQGTLLTTARRPTLSRLQQPETAATTSSSSSSSQQWQQASFNVREATYGTTITVLRTLPIATYRVFHEHSKFPEVEEILGRNDTVSRDMQSSSSKRRKELVSLCSSNLHPLSKYGGRGSYVGYRRYRVSSGLEERWVYNTGTVRTDILERLVIIDSEECTFPAVASEDRIPERRSFKIRRRTGRGRNERNDRRMDDSLIDFQSRSADRSLA</sequence>
<accession>A0A834U9T1</accession>
<feature type="region of interest" description="Disordered" evidence="1">
    <location>
        <begin position="186"/>
        <end position="220"/>
    </location>
</feature>
<reference evidence="2" key="1">
    <citation type="journal article" date="2020" name="G3 (Bethesda)">
        <title>High-Quality Assemblies for Three Invasive Social Wasps from the &lt;i&gt;Vespula&lt;/i&gt; Genus.</title>
        <authorList>
            <person name="Harrop T.W.R."/>
            <person name="Guhlin J."/>
            <person name="McLaughlin G.M."/>
            <person name="Permina E."/>
            <person name="Stockwell P."/>
            <person name="Gilligan J."/>
            <person name="Le Lec M.F."/>
            <person name="Gruber M.A.M."/>
            <person name="Quinn O."/>
            <person name="Lovegrove M."/>
            <person name="Duncan E.J."/>
            <person name="Remnant E.J."/>
            <person name="Van Eeckhoven J."/>
            <person name="Graham B."/>
            <person name="Knapp R.A."/>
            <person name="Langford K.W."/>
            <person name="Kronenberg Z."/>
            <person name="Press M.O."/>
            <person name="Eacker S.M."/>
            <person name="Wilson-Rankin E.E."/>
            <person name="Purcell J."/>
            <person name="Lester P.J."/>
            <person name="Dearden P.K."/>
        </authorList>
    </citation>
    <scope>NUCLEOTIDE SEQUENCE</scope>
    <source>
        <strain evidence="2">Volc-1</strain>
    </source>
</reference>
<gene>
    <name evidence="2" type="ORF">H0235_009113</name>
</gene>
<feature type="compositionally biased region" description="Basic and acidic residues" evidence="1">
    <location>
        <begin position="194"/>
        <end position="205"/>
    </location>
</feature>